<feature type="region of interest" description="Disordered" evidence="1">
    <location>
        <begin position="1"/>
        <end position="30"/>
    </location>
</feature>
<gene>
    <name evidence="2" type="ORF">ZHD862_LOCUS33304</name>
</gene>
<dbReference type="Proteomes" id="UP000663864">
    <property type="component" value="Unassembled WGS sequence"/>
</dbReference>
<organism evidence="2 3">
    <name type="scientific">Rotaria sordida</name>
    <dbReference type="NCBI Taxonomy" id="392033"/>
    <lineage>
        <taxon>Eukaryota</taxon>
        <taxon>Metazoa</taxon>
        <taxon>Spiralia</taxon>
        <taxon>Gnathifera</taxon>
        <taxon>Rotifera</taxon>
        <taxon>Eurotatoria</taxon>
        <taxon>Bdelloidea</taxon>
        <taxon>Philodinida</taxon>
        <taxon>Philodinidae</taxon>
        <taxon>Rotaria</taxon>
    </lineage>
</organism>
<reference evidence="2" key="1">
    <citation type="submission" date="2021-02" db="EMBL/GenBank/DDBJ databases">
        <authorList>
            <person name="Nowell W R."/>
        </authorList>
    </citation>
    <scope>NUCLEOTIDE SEQUENCE</scope>
</reference>
<feature type="compositionally biased region" description="Polar residues" evidence="1">
    <location>
        <begin position="1"/>
        <end position="20"/>
    </location>
</feature>
<comment type="caution">
    <text evidence="2">The sequence shown here is derived from an EMBL/GenBank/DDBJ whole genome shotgun (WGS) entry which is preliminary data.</text>
</comment>
<evidence type="ECO:0000256" key="1">
    <source>
        <dbReference type="SAM" id="MobiDB-lite"/>
    </source>
</evidence>
<protein>
    <submittedName>
        <fullName evidence="2">Uncharacterized protein</fullName>
    </submittedName>
</protein>
<evidence type="ECO:0000313" key="3">
    <source>
        <dbReference type="Proteomes" id="UP000663864"/>
    </source>
</evidence>
<dbReference type="EMBL" id="CAJNOT010003894">
    <property type="protein sequence ID" value="CAF1405088.1"/>
    <property type="molecule type" value="Genomic_DNA"/>
</dbReference>
<name>A0A815L4L5_9BILA</name>
<proteinExistence type="predicted"/>
<evidence type="ECO:0000313" key="2">
    <source>
        <dbReference type="EMBL" id="CAF1405088.1"/>
    </source>
</evidence>
<accession>A0A815L4L5</accession>
<feature type="compositionally biased region" description="Acidic residues" evidence="1">
    <location>
        <begin position="21"/>
        <end position="30"/>
    </location>
</feature>
<dbReference type="AlphaFoldDB" id="A0A815L4L5"/>
<sequence length="123" mass="14384">MSELDSNVITTSKQTDTINSDVEESDNNDMLDNDDEFIDFIPSPYVDKNEVQDIDSLSKCFEQRHNNYLMFFMVSLKDACQAAFGPIVLQERRPVPVDKHHNNNQFREKFYEPCFIQVRLSII</sequence>